<sequence>MSEYSRSSATFKNYAISLGIIVGILLLMYVVVATRSEERIPTVEYGPDAETLRAEADYPVTLPAEDLPEGWIPTSSHLDINEPMEWSLGFATPQDSHVMLTQSDDDPEHVIAERVKDAEQVGAVNAGDREWEHFDNEDDWRALVSQEDGVTLIVSGPADLDELAYMAGGLRTMPEEDTGEGEGTEDAGSTESPDTEETADGETEPSEP</sequence>
<gene>
    <name evidence="3" type="ORF">GCM10007147_32280</name>
</gene>
<feature type="transmembrane region" description="Helical" evidence="2">
    <location>
        <begin position="14"/>
        <end position="32"/>
    </location>
</feature>
<organism evidence="3 4">
    <name type="scientific">Nocardiopsis kunsanensis</name>
    <dbReference type="NCBI Taxonomy" id="141693"/>
    <lineage>
        <taxon>Bacteria</taxon>
        <taxon>Bacillati</taxon>
        <taxon>Actinomycetota</taxon>
        <taxon>Actinomycetes</taxon>
        <taxon>Streptosporangiales</taxon>
        <taxon>Nocardiopsidaceae</taxon>
        <taxon>Nocardiopsis</taxon>
    </lineage>
</organism>
<evidence type="ECO:0000256" key="1">
    <source>
        <dbReference type="SAM" id="MobiDB-lite"/>
    </source>
</evidence>
<dbReference type="EMBL" id="BMXL01000018">
    <property type="protein sequence ID" value="GHD30462.1"/>
    <property type="molecule type" value="Genomic_DNA"/>
</dbReference>
<keyword evidence="2" id="KW-0472">Membrane</keyword>
<feature type="compositionally biased region" description="Acidic residues" evidence="1">
    <location>
        <begin position="193"/>
        <end position="208"/>
    </location>
</feature>
<keyword evidence="2" id="KW-1133">Transmembrane helix</keyword>
<keyword evidence="4" id="KW-1185">Reference proteome</keyword>
<accession>A0A919CJF7</accession>
<dbReference type="Pfam" id="PF14030">
    <property type="entry name" value="DUF4245"/>
    <property type="match status" value="1"/>
</dbReference>
<dbReference type="InterPro" id="IPR025339">
    <property type="entry name" value="DUF4245"/>
</dbReference>
<dbReference type="AlphaFoldDB" id="A0A919CJF7"/>
<feature type="compositionally biased region" description="Acidic residues" evidence="1">
    <location>
        <begin position="175"/>
        <end position="185"/>
    </location>
</feature>
<keyword evidence="2" id="KW-0812">Transmembrane</keyword>
<evidence type="ECO:0008006" key="5">
    <source>
        <dbReference type="Google" id="ProtNLM"/>
    </source>
</evidence>
<evidence type="ECO:0000313" key="3">
    <source>
        <dbReference type="EMBL" id="GHD30462.1"/>
    </source>
</evidence>
<evidence type="ECO:0000313" key="4">
    <source>
        <dbReference type="Proteomes" id="UP000654947"/>
    </source>
</evidence>
<dbReference type="RefSeq" id="WP_017576680.1">
    <property type="nucleotide sequence ID" value="NZ_BMXL01000018.1"/>
</dbReference>
<name>A0A919CJF7_9ACTN</name>
<protein>
    <recommendedName>
        <fullName evidence="5">DUF4245 domain-containing protein</fullName>
    </recommendedName>
</protein>
<proteinExistence type="predicted"/>
<dbReference type="Proteomes" id="UP000654947">
    <property type="component" value="Unassembled WGS sequence"/>
</dbReference>
<reference evidence="3 4" key="1">
    <citation type="journal article" date="2014" name="Int. J. Syst. Evol. Microbiol.">
        <title>Complete genome sequence of Corynebacterium casei LMG S-19264T (=DSM 44701T), isolated from a smear-ripened cheese.</title>
        <authorList>
            <consortium name="US DOE Joint Genome Institute (JGI-PGF)"/>
            <person name="Walter F."/>
            <person name="Albersmeier A."/>
            <person name="Kalinowski J."/>
            <person name="Ruckert C."/>
        </authorList>
    </citation>
    <scope>NUCLEOTIDE SEQUENCE [LARGE SCALE GENOMIC DNA]</scope>
    <source>
        <strain evidence="3 4">KCTC 19473</strain>
    </source>
</reference>
<comment type="caution">
    <text evidence="3">The sequence shown here is derived from an EMBL/GenBank/DDBJ whole genome shotgun (WGS) entry which is preliminary data.</text>
</comment>
<evidence type="ECO:0000256" key="2">
    <source>
        <dbReference type="SAM" id="Phobius"/>
    </source>
</evidence>
<feature type="region of interest" description="Disordered" evidence="1">
    <location>
        <begin position="169"/>
        <end position="208"/>
    </location>
</feature>